<dbReference type="PANTHER" id="PTHR11124">
    <property type="entry name" value="VACUOLAR SORTING PROTEIN VPS29"/>
    <property type="match status" value="1"/>
</dbReference>
<dbReference type="Pfam" id="PF12850">
    <property type="entry name" value="Metallophos_2"/>
    <property type="match status" value="1"/>
</dbReference>
<evidence type="ECO:0000259" key="3">
    <source>
        <dbReference type="Pfam" id="PF12850"/>
    </source>
</evidence>
<sequence length="156" mass="18047">MMKIIVVSDTHYRNDILDELIDKHKDADLFIHCGDLEDDPQWYPQWIFVRGNNDYFVGFEDERIIEAQGHRILVLHSHRCSFLNREETLASMAYDNGCDIVLYGHTHVSKMTWKNGIFLMNPGSTTSPRDGKTPSYGILTIDGAHVEGQIVHREDW</sequence>
<dbReference type="EC" id="3.1.4.-" evidence="2"/>
<reference evidence="4" key="1">
    <citation type="submission" date="2023-01" db="EMBL/GenBank/DDBJ databases">
        <title>Human gut microbiome strain richness.</title>
        <authorList>
            <person name="Chen-Liaw A."/>
        </authorList>
    </citation>
    <scope>NUCLEOTIDE SEQUENCE</scope>
    <source>
        <strain evidence="4">D55st1_G4_D55t1_190419</strain>
    </source>
</reference>
<comment type="caution">
    <text evidence="4">The sequence shown here is derived from an EMBL/GenBank/DDBJ whole genome shotgun (WGS) entry which is preliminary data.</text>
</comment>
<dbReference type="Gene3D" id="3.60.21.10">
    <property type="match status" value="1"/>
</dbReference>
<comment type="similarity">
    <text evidence="1 2">Belongs to the metallophosphoesterase superfamily. YfcE family.</text>
</comment>
<accession>A0AAW6FTJ7</accession>
<comment type="cofactor">
    <cofactor evidence="2">
        <name>a divalent metal cation</name>
        <dbReference type="ChEBI" id="CHEBI:60240"/>
    </cofactor>
</comment>
<dbReference type="InterPro" id="IPR024654">
    <property type="entry name" value="Calcineurin-like_PHP_lpxH"/>
</dbReference>
<dbReference type="EMBL" id="JAQNCK010000017">
    <property type="protein sequence ID" value="MDC0828453.1"/>
    <property type="molecule type" value="Genomic_DNA"/>
</dbReference>
<feature type="domain" description="Calcineurin-like phosphoesterase" evidence="3">
    <location>
        <begin position="2"/>
        <end position="142"/>
    </location>
</feature>
<dbReference type="RefSeq" id="WP_229027172.1">
    <property type="nucleotide sequence ID" value="NZ_CALHAA010000023.1"/>
</dbReference>
<dbReference type="SUPFAM" id="SSF56300">
    <property type="entry name" value="Metallo-dependent phosphatases"/>
    <property type="match status" value="1"/>
</dbReference>
<name>A0AAW6FTJ7_9FIRM</name>
<organism evidence="4 5">
    <name type="scientific">Faecalitalea cylindroides</name>
    <dbReference type="NCBI Taxonomy" id="39483"/>
    <lineage>
        <taxon>Bacteria</taxon>
        <taxon>Bacillati</taxon>
        <taxon>Bacillota</taxon>
        <taxon>Erysipelotrichia</taxon>
        <taxon>Erysipelotrichales</taxon>
        <taxon>Erysipelotrichaceae</taxon>
        <taxon>Faecalitalea</taxon>
    </lineage>
</organism>
<dbReference type="AlphaFoldDB" id="A0AAW6FTJ7"/>
<evidence type="ECO:0000256" key="2">
    <source>
        <dbReference type="RuleBase" id="RU362039"/>
    </source>
</evidence>
<dbReference type="InterPro" id="IPR029052">
    <property type="entry name" value="Metallo-depent_PP-like"/>
</dbReference>
<protein>
    <recommendedName>
        <fullName evidence="2">Phosphoesterase</fullName>
        <ecNumber evidence="2">3.1.4.-</ecNumber>
    </recommendedName>
</protein>
<evidence type="ECO:0000313" key="5">
    <source>
        <dbReference type="Proteomes" id="UP001220658"/>
    </source>
</evidence>
<dbReference type="Proteomes" id="UP001220658">
    <property type="component" value="Unassembled WGS sequence"/>
</dbReference>
<evidence type="ECO:0000256" key="1">
    <source>
        <dbReference type="ARBA" id="ARBA00008950"/>
    </source>
</evidence>
<dbReference type="GO" id="GO:0046872">
    <property type="term" value="F:metal ion binding"/>
    <property type="evidence" value="ECO:0007669"/>
    <property type="project" value="UniProtKB-KW"/>
</dbReference>
<dbReference type="InterPro" id="IPR000979">
    <property type="entry name" value="Phosphodiesterase_MJ0936/Vps29"/>
</dbReference>
<keyword evidence="2" id="KW-0479">Metal-binding</keyword>
<gene>
    <name evidence="4" type="ORF">POG00_06970</name>
</gene>
<evidence type="ECO:0000313" key="4">
    <source>
        <dbReference type="EMBL" id="MDC0828453.1"/>
    </source>
</evidence>
<proteinExistence type="inferred from homology"/>
<dbReference type="GO" id="GO:0016787">
    <property type="term" value="F:hydrolase activity"/>
    <property type="evidence" value="ECO:0007669"/>
    <property type="project" value="UniProtKB-UniRule"/>
</dbReference>
<dbReference type="NCBIfam" id="TIGR00040">
    <property type="entry name" value="yfcE"/>
    <property type="match status" value="1"/>
</dbReference>